<accession>A0A8K0AER7</accession>
<dbReference type="GO" id="GO:0007018">
    <property type="term" value="P:microtubule-based movement"/>
    <property type="evidence" value="ECO:0007669"/>
    <property type="project" value="InterPro"/>
</dbReference>
<dbReference type="Pfam" id="PF00225">
    <property type="entry name" value="Kinesin"/>
    <property type="match status" value="1"/>
</dbReference>
<keyword evidence="2" id="KW-0493">Microtubule</keyword>
<comment type="subcellular location">
    <subcellularLocation>
        <location evidence="1">Cytoplasm</location>
        <location evidence="1">Cytoskeleton</location>
    </subcellularLocation>
</comment>
<dbReference type="InterPro" id="IPR001752">
    <property type="entry name" value="Kinesin_motor_dom"/>
</dbReference>
<dbReference type="InterPro" id="IPR027417">
    <property type="entry name" value="P-loop_NTPase"/>
</dbReference>
<feature type="compositionally biased region" description="Basic and acidic residues" evidence="11">
    <location>
        <begin position="931"/>
        <end position="940"/>
    </location>
</feature>
<keyword evidence="6 9" id="KW-0505">Motor protein</keyword>
<feature type="region of interest" description="Disordered" evidence="11">
    <location>
        <begin position="720"/>
        <end position="811"/>
    </location>
</feature>
<keyword evidence="7" id="KW-0963">Cytoplasm</keyword>
<dbReference type="InterPro" id="IPR019821">
    <property type="entry name" value="Kinesin_motor_CS"/>
</dbReference>
<dbReference type="Proteomes" id="UP000838412">
    <property type="component" value="Chromosome 9"/>
</dbReference>
<evidence type="ECO:0000256" key="4">
    <source>
        <dbReference type="ARBA" id="ARBA00022840"/>
    </source>
</evidence>
<feature type="compositionally biased region" description="Basic and acidic residues" evidence="11">
    <location>
        <begin position="890"/>
        <end position="901"/>
    </location>
</feature>
<sequence>MGEPQNAKMKHDGAMRTEGGGQDHQLTVALRVRPVSDAELEQGATLIAHRVDNNNPHFKDIICSTTGPGKRKLDIDYYRNLKMVVLMDPQEDPDDILRANRSREKQYVFDYSFDGRSTQEEVYAHTTRPLIESVIEGFNATVFAYGATGAGKTYTMLGTEHEPGVMARSLNDLFEEMHRTSENMVYQVSMSYLEIYNEMIRDLLNPESGYLELREDTKGVQVTGLSEVNAKSTKEVMELLQQGNKQRTQEPTKANKTSSRSHAVLQVTVKQRSRVRNTTQEVRVGKLYMIDLAGSERAAQTQNRGKRMKEGAHINRSLLALGNCINALCEKGGRAYVNYRDSKLTRLLKDALGGNCKTVMIAHISPASTSFDESRNTLLYADRAKNIKTRVKRNLMNVSYHIAQYTAIISDLRKEISRLKLKIEEQEMVKKELSQGQQLRSRIKEIQSEVQLEASRSDKKEMVRLREQLVSAFHEQMEIRRSLMELENTTLEIQMDTSRHMLTISEWDQEQNKQKEKQTEDNKELEKGESEKETEDQSSHSDSSSEPPEVLHAKDELQQLMEEQKKASNLKLQLQEKLSLIQSKGRKLEELLPKRINNEDQKEILMLLCKVHELEIENTEMQSKTLLQENFLRQKDLVIARYEQHKNVADEIIRMQRELIEMHNLPVPLELEELYEVYTQDLDASFSHTQLHTLQSYQAKMSFLTQKLQDFEEYDDKLGTLDDEHSSASPTKIKSRNASTKDLSERDTPSKVFKASPQSRMLRQAANENQGALSPTHSDSVTKLESLVSISSRSNSRTSDSPEPPLGIVTSPDDIIEVAKKTKNINAIAARRRSRVSTHAPDILTLDYGKTTASLNSLRDDTRQLKQIDEVRSNPLTPAMRHAVSEENLFDEKASSKREESPPPVFVPRIAKPRRNDRKSLDRQARRRTKSHEVSDDKNKAGKVTVGTRQKMRSIRHSNGNYSDPARYGGRVKFPVNHHTGEGDLRTLEPVSTPPTTVFQSGADKGKGLSVQKRYRGPTYSDSSAASTPQLQPPPIRQKATIPAYRKANIAVAGHALPRSTDKHRRY</sequence>
<evidence type="ECO:0000256" key="7">
    <source>
        <dbReference type="ARBA" id="ARBA00023212"/>
    </source>
</evidence>
<name>A0A8K0AER7_BRALA</name>
<keyword evidence="14" id="KW-1185">Reference proteome</keyword>
<feature type="compositionally biased region" description="Polar residues" evidence="11">
    <location>
        <begin position="756"/>
        <end position="783"/>
    </location>
</feature>
<keyword evidence="7" id="KW-0206">Cytoskeleton</keyword>
<dbReference type="Gene3D" id="3.40.850.10">
    <property type="entry name" value="Kinesin motor domain"/>
    <property type="match status" value="1"/>
</dbReference>
<dbReference type="PRINTS" id="PR00380">
    <property type="entry name" value="KINESINHEAVY"/>
</dbReference>
<dbReference type="SUPFAM" id="SSF52540">
    <property type="entry name" value="P-loop containing nucleoside triphosphate hydrolases"/>
    <property type="match status" value="1"/>
</dbReference>
<evidence type="ECO:0000256" key="3">
    <source>
        <dbReference type="ARBA" id="ARBA00022741"/>
    </source>
</evidence>
<dbReference type="SMART" id="SM00129">
    <property type="entry name" value="KISc"/>
    <property type="match status" value="1"/>
</dbReference>
<feature type="region of interest" description="Disordered" evidence="11">
    <location>
        <begin position="242"/>
        <end position="261"/>
    </location>
</feature>
<keyword evidence="5 10" id="KW-0175">Coiled coil</keyword>
<dbReference type="PANTHER" id="PTHR47968:SF13">
    <property type="entry name" value="KINESIN-LIKE PROTEIN KIF19 ISOFORM X1"/>
    <property type="match status" value="1"/>
</dbReference>
<reference evidence="13" key="1">
    <citation type="submission" date="2022-01" db="EMBL/GenBank/DDBJ databases">
        <authorList>
            <person name="Braso-Vives M."/>
        </authorList>
    </citation>
    <scope>NUCLEOTIDE SEQUENCE</scope>
</reference>
<evidence type="ECO:0000256" key="8">
    <source>
        <dbReference type="ARBA" id="ARBA00068376"/>
    </source>
</evidence>
<feature type="compositionally biased region" description="Polar residues" evidence="11">
    <location>
        <begin position="1020"/>
        <end position="1030"/>
    </location>
</feature>
<evidence type="ECO:0000259" key="12">
    <source>
        <dbReference type="PROSITE" id="PS50067"/>
    </source>
</evidence>
<feature type="compositionally biased region" description="Polar residues" evidence="11">
    <location>
        <begin position="727"/>
        <end position="741"/>
    </location>
</feature>
<feature type="coiled-coil region" evidence="10">
    <location>
        <begin position="402"/>
        <end position="429"/>
    </location>
</feature>
<keyword evidence="4 9" id="KW-0067">ATP-binding</keyword>
<comment type="similarity">
    <text evidence="9">Belongs to the TRAFAC class myosin-kinesin ATPase superfamily. Kinesin family.</text>
</comment>
<feature type="region of interest" description="Disordered" evidence="11">
    <location>
        <begin position="1"/>
        <end position="24"/>
    </location>
</feature>
<dbReference type="EMBL" id="OV696694">
    <property type="protein sequence ID" value="CAH1273127.1"/>
    <property type="molecule type" value="Genomic_DNA"/>
</dbReference>
<evidence type="ECO:0000313" key="14">
    <source>
        <dbReference type="Proteomes" id="UP000838412"/>
    </source>
</evidence>
<organism evidence="13 14">
    <name type="scientific">Branchiostoma lanceolatum</name>
    <name type="common">Common lancelet</name>
    <name type="synonym">Amphioxus lanceolatum</name>
    <dbReference type="NCBI Taxonomy" id="7740"/>
    <lineage>
        <taxon>Eukaryota</taxon>
        <taxon>Metazoa</taxon>
        <taxon>Chordata</taxon>
        <taxon>Cephalochordata</taxon>
        <taxon>Leptocardii</taxon>
        <taxon>Amphioxiformes</taxon>
        <taxon>Branchiostomatidae</taxon>
        <taxon>Branchiostoma</taxon>
    </lineage>
</organism>
<evidence type="ECO:0000256" key="5">
    <source>
        <dbReference type="ARBA" id="ARBA00023054"/>
    </source>
</evidence>
<evidence type="ECO:0000256" key="1">
    <source>
        <dbReference type="ARBA" id="ARBA00004245"/>
    </source>
</evidence>
<feature type="compositionally biased region" description="Basic and acidic residues" evidence="11">
    <location>
        <begin position="510"/>
        <end position="539"/>
    </location>
</feature>
<dbReference type="GO" id="GO:0005874">
    <property type="term" value="C:microtubule"/>
    <property type="evidence" value="ECO:0007669"/>
    <property type="project" value="UniProtKB-KW"/>
</dbReference>
<feature type="binding site" evidence="9">
    <location>
        <begin position="146"/>
        <end position="153"/>
    </location>
    <ligand>
        <name>ATP</name>
        <dbReference type="ChEBI" id="CHEBI:30616"/>
    </ligand>
</feature>
<dbReference type="GO" id="GO:0005524">
    <property type="term" value="F:ATP binding"/>
    <property type="evidence" value="ECO:0007669"/>
    <property type="project" value="UniProtKB-UniRule"/>
</dbReference>
<evidence type="ECO:0000256" key="10">
    <source>
        <dbReference type="SAM" id="Coils"/>
    </source>
</evidence>
<dbReference type="OrthoDB" id="3176171at2759"/>
<dbReference type="CDD" id="cd01370">
    <property type="entry name" value="KISc_KIP3_like"/>
    <property type="match status" value="1"/>
</dbReference>
<keyword evidence="3 9" id="KW-0547">Nucleotide-binding</keyword>
<dbReference type="InterPro" id="IPR027640">
    <property type="entry name" value="Kinesin-like_fam"/>
</dbReference>
<proteinExistence type="inferred from homology"/>
<evidence type="ECO:0000313" key="13">
    <source>
        <dbReference type="EMBL" id="CAH1273127.1"/>
    </source>
</evidence>
<evidence type="ECO:0000256" key="11">
    <source>
        <dbReference type="SAM" id="MobiDB-lite"/>
    </source>
</evidence>
<dbReference type="PROSITE" id="PS00411">
    <property type="entry name" value="KINESIN_MOTOR_1"/>
    <property type="match status" value="1"/>
</dbReference>
<evidence type="ECO:0000256" key="6">
    <source>
        <dbReference type="ARBA" id="ARBA00023175"/>
    </source>
</evidence>
<protein>
    <recommendedName>
        <fullName evidence="8">Kinesin-like protein KIN-8B</fullName>
    </recommendedName>
</protein>
<dbReference type="AlphaFoldDB" id="A0A8K0AER7"/>
<dbReference type="InterPro" id="IPR036961">
    <property type="entry name" value="Kinesin_motor_dom_sf"/>
</dbReference>
<evidence type="ECO:0000256" key="9">
    <source>
        <dbReference type="PROSITE-ProRule" id="PRU00283"/>
    </source>
</evidence>
<feature type="domain" description="Kinesin motor" evidence="12">
    <location>
        <begin position="25"/>
        <end position="387"/>
    </location>
</feature>
<feature type="region of interest" description="Disordered" evidence="11">
    <location>
        <begin position="507"/>
        <end position="551"/>
    </location>
</feature>
<dbReference type="PROSITE" id="PS50067">
    <property type="entry name" value="KINESIN_MOTOR_2"/>
    <property type="match status" value="1"/>
</dbReference>
<evidence type="ECO:0000256" key="2">
    <source>
        <dbReference type="ARBA" id="ARBA00022701"/>
    </source>
</evidence>
<feature type="compositionally biased region" description="Low complexity" evidence="11">
    <location>
        <begin position="786"/>
        <end position="801"/>
    </location>
</feature>
<feature type="region of interest" description="Disordered" evidence="11">
    <location>
        <begin position="887"/>
        <end position="1038"/>
    </location>
</feature>
<dbReference type="GO" id="GO:0008017">
    <property type="term" value="F:microtubule binding"/>
    <property type="evidence" value="ECO:0007669"/>
    <property type="project" value="InterPro"/>
</dbReference>
<dbReference type="FunFam" id="3.40.850.10:FF:000056">
    <property type="entry name" value="Kinesin-like protein"/>
    <property type="match status" value="1"/>
</dbReference>
<dbReference type="GO" id="GO:0003777">
    <property type="term" value="F:microtubule motor activity"/>
    <property type="evidence" value="ECO:0007669"/>
    <property type="project" value="InterPro"/>
</dbReference>
<gene>
    <name evidence="13" type="primary">KIF19</name>
    <name evidence="13" type="ORF">BLAG_LOCUS24554</name>
</gene>
<dbReference type="PANTHER" id="PTHR47968">
    <property type="entry name" value="CENTROMERE PROTEIN E"/>
    <property type="match status" value="1"/>
</dbReference>